<name>A0A1P8WK54_9PLAN</name>
<keyword evidence="4" id="KW-1185">Reference proteome</keyword>
<evidence type="ECO:0000259" key="2">
    <source>
        <dbReference type="PROSITE" id="PS51201"/>
    </source>
</evidence>
<dbReference type="KEGG" id="fmr:Fuma_04077"/>
<dbReference type="AlphaFoldDB" id="A0A1P8WK54"/>
<dbReference type="Proteomes" id="UP000187735">
    <property type="component" value="Chromosome"/>
</dbReference>
<dbReference type="GO" id="GO:0006813">
    <property type="term" value="P:potassium ion transport"/>
    <property type="evidence" value="ECO:0007669"/>
    <property type="project" value="InterPro"/>
</dbReference>
<evidence type="ECO:0000313" key="4">
    <source>
        <dbReference type="Proteomes" id="UP000187735"/>
    </source>
</evidence>
<proteinExistence type="predicted"/>
<dbReference type="Gene3D" id="3.30.70.1450">
    <property type="entry name" value="Regulator of K+ conductance, C-terminal domain"/>
    <property type="match status" value="1"/>
</dbReference>
<organism evidence="3 4">
    <name type="scientific">Fuerstiella marisgermanici</name>
    <dbReference type="NCBI Taxonomy" id="1891926"/>
    <lineage>
        <taxon>Bacteria</taxon>
        <taxon>Pseudomonadati</taxon>
        <taxon>Planctomycetota</taxon>
        <taxon>Planctomycetia</taxon>
        <taxon>Planctomycetales</taxon>
        <taxon>Planctomycetaceae</taxon>
        <taxon>Fuerstiella</taxon>
    </lineage>
</organism>
<evidence type="ECO:0000313" key="3">
    <source>
        <dbReference type="EMBL" id="APZ94445.1"/>
    </source>
</evidence>
<gene>
    <name evidence="3" type="primary">ktrA</name>
    <name evidence="3" type="ORF">Fuma_04077</name>
</gene>
<dbReference type="PANTHER" id="PTHR43833">
    <property type="entry name" value="POTASSIUM CHANNEL PROTEIN 2-RELATED-RELATED"/>
    <property type="match status" value="1"/>
</dbReference>
<dbReference type="PANTHER" id="PTHR43833:SF7">
    <property type="entry name" value="KTR SYSTEM POTASSIUM UPTAKE PROTEIN C"/>
    <property type="match status" value="1"/>
</dbReference>
<reference evidence="3 4" key="1">
    <citation type="journal article" date="2016" name="Front. Microbiol.">
        <title>Fuerstia marisgermanicae gen. nov., sp. nov., an Unusual Member of the Phylum Planctomycetes from the German Wadden Sea.</title>
        <authorList>
            <person name="Kohn T."/>
            <person name="Heuer A."/>
            <person name="Jogler M."/>
            <person name="Vollmers J."/>
            <person name="Boedeker C."/>
            <person name="Bunk B."/>
            <person name="Rast P."/>
            <person name="Borchert D."/>
            <person name="Glockner I."/>
            <person name="Freese H.M."/>
            <person name="Klenk H.P."/>
            <person name="Overmann J."/>
            <person name="Kaster A.K."/>
            <person name="Rohde M."/>
            <person name="Wiegand S."/>
            <person name="Jogler C."/>
        </authorList>
    </citation>
    <scope>NUCLEOTIDE SEQUENCE [LARGE SCALE GENOMIC DNA]</scope>
    <source>
        <strain evidence="3 4">NH11</strain>
    </source>
</reference>
<dbReference type="PROSITE" id="PS51201">
    <property type="entry name" value="RCK_N"/>
    <property type="match status" value="1"/>
</dbReference>
<protein>
    <submittedName>
        <fullName evidence="3">Ktr system potassium uptake protein A</fullName>
    </submittedName>
</protein>
<dbReference type="SUPFAM" id="SSF116726">
    <property type="entry name" value="TrkA C-terminal domain-like"/>
    <property type="match status" value="1"/>
</dbReference>
<dbReference type="InterPro" id="IPR003148">
    <property type="entry name" value="RCK_N"/>
</dbReference>
<evidence type="ECO:0000256" key="1">
    <source>
        <dbReference type="SAM" id="MobiDB-lite"/>
    </source>
</evidence>
<dbReference type="Gene3D" id="3.40.50.720">
    <property type="entry name" value="NAD(P)-binding Rossmann-like Domain"/>
    <property type="match status" value="1"/>
</dbReference>
<sequence>MNPSTVQRVAVIGLGRFGTSLARRLSSHGAEVVAMDNEEQLVDEIASDVAIAVRLNSTDEAALRSQEVDRVDCAVIAIGENFEAALLTTVICKKNLKIPHVICRAQTEFHAEIFRQIGADEVIQPEQNAGEMLGRRLAHPRINDYITLAEGFTILEMVAPTKFVGKTVREINLRPTYQVNLIAIRRHAEATEPKTAEVGDSDLPAPQVDTSKLISVPGPNDRIEATDVLLLAGSEESLAGLPQE</sequence>
<dbReference type="InterPro" id="IPR050721">
    <property type="entry name" value="Trk_Ktr_HKT_K-transport"/>
</dbReference>
<dbReference type="SUPFAM" id="SSF51735">
    <property type="entry name" value="NAD(P)-binding Rossmann-fold domains"/>
    <property type="match status" value="1"/>
</dbReference>
<dbReference type="InterPro" id="IPR036291">
    <property type="entry name" value="NAD(P)-bd_dom_sf"/>
</dbReference>
<dbReference type="EMBL" id="CP017641">
    <property type="protein sequence ID" value="APZ94445.1"/>
    <property type="molecule type" value="Genomic_DNA"/>
</dbReference>
<dbReference type="RefSeq" id="WP_229360696.1">
    <property type="nucleotide sequence ID" value="NZ_CP017641.1"/>
</dbReference>
<dbReference type="InterPro" id="IPR036721">
    <property type="entry name" value="RCK_C_sf"/>
</dbReference>
<feature type="domain" description="RCK N-terminal" evidence="2">
    <location>
        <begin position="6"/>
        <end position="123"/>
    </location>
</feature>
<dbReference type="STRING" id="1891926.Fuma_04077"/>
<feature type="region of interest" description="Disordered" evidence="1">
    <location>
        <begin position="190"/>
        <end position="219"/>
    </location>
</feature>
<dbReference type="Pfam" id="PF02254">
    <property type="entry name" value="TrkA_N"/>
    <property type="match status" value="1"/>
</dbReference>
<accession>A0A1P8WK54</accession>